<dbReference type="SUPFAM" id="SSF48317">
    <property type="entry name" value="Acid phosphatase/Vanadium-dependent haloperoxidase"/>
    <property type="match status" value="1"/>
</dbReference>
<evidence type="ECO:0000313" key="7">
    <source>
        <dbReference type="EMBL" id="SUZ53467.1"/>
    </source>
</evidence>
<organism evidence="7">
    <name type="scientific">marine metagenome</name>
    <dbReference type="NCBI Taxonomy" id="408172"/>
    <lineage>
        <taxon>unclassified sequences</taxon>
        <taxon>metagenomes</taxon>
        <taxon>ecological metagenomes</taxon>
    </lineage>
</organism>
<feature type="transmembrane region" description="Helical" evidence="5">
    <location>
        <begin position="59"/>
        <end position="78"/>
    </location>
</feature>
<feature type="transmembrane region" description="Helical" evidence="5">
    <location>
        <begin position="226"/>
        <end position="246"/>
    </location>
</feature>
<evidence type="ECO:0000259" key="6">
    <source>
        <dbReference type="SMART" id="SM00014"/>
    </source>
</evidence>
<evidence type="ECO:0000256" key="4">
    <source>
        <dbReference type="ARBA" id="ARBA00023136"/>
    </source>
</evidence>
<dbReference type="InterPro" id="IPR052185">
    <property type="entry name" value="IPC_Synthase-Related"/>
</dbReference>
<evidence type="ECO:0000256" key="5">
    <source>
        <dbReference type="SAM" id="Phobius"/>
    </source>
</evidence>
<feature type="transmembrane region" description="Helical" evidence="5">
    <location>
        <begin position="120"/>
        <end position="139"/>
    </location>
</feature>
<dbReference type="Gene3D" id="1.20.144.10">
    <property type="entry name" value="Phosphatidic acid phosphatase type 2/haloperoxidase"/>
    <property type="match status" value="1"/>
</dbReference>
<name>A0A381NG15_9ZZZZ</name>
<evidence type="ECO:0000256" key="2">
    <source>
        <dbReference type="ARBA" id="ARBA00022692"/>
    </source>
</evidence>
<proteinExistence type="predicted"/>
<reference evidence="7" key="1">
    <citation type="submission" date="2018-05" db="EMBL/GenBank/DDBJ databases">
        <authorList>
            <person name="Lanie J.A."/>
            <person name="Ng W.-L."/>
            <person name="Kazmierczak K.M."/>
            <person name="Andrzejewski T.M."/>
            <person name="Davidsen T.M."/>
            <person name="Wayne K.J."/>
            <person name="Tettelin H."/>
            <person name="Glass J.I."/>
            <person name="Rusch D."/>
            <person name="Podicherti R."/>
            <person name="Tsui H.-C.T."/>
            <person name="Winkler M.E."/>
        </authorList>
    </citation>
    <scope>NUCLEOTIDE SEQUENCE</scope>
</reference>
<feature type="transmembrane region" description="Helical" evidence="5">
    <location>
        <begin position="252"/>
        <end position="270"/>
    </location>
</feature>
<keyword evidence="3 5" id="KW-1133">Transmembrane helix</keyword>
<accession>A0A381NG15</accession>
<feature type="domain" description="Phosphatidic acid phosphatase type 2/haloperoxidase" evidence="6">
    <location>
        <begin position="149"/>
        <end position="267"/>
    </location>
</feature>
<sequence length="280" mass="30142">MPDMLHRPLGLAGLYLLVTAPTLLPGPWTAGHIVLAGLHLSACVLCLRQARVPEDLGWLSSWAALILIPLFYAEIALLNQSFGVGYHDSLVLSWEAFLFGSPATELAGRYPYPLLSESLHLAYFSYYPTIYIPPLLLFVSGRREAFQATVVTLIATASVCFVFFVYFPVQGPRYFGPPESIPEGPIRALTLSILENGSSRGAAFPSSHMAMTVCQALAQLRYQPPIGILVTLISVGVGVGAVYGGFHYAIDMLAGAVVGLVVGGITLTYIRRSDSLPEAV</sequence>
<feature type="transmembrane region" description="Helical" evidence="5">
    <location>
        <begin position="7"/>
        <end position="24"/>
    </location>
</feature>
<dbReference type="InterPro" id="IPR000326">
    <property type="entry name" value="PAP2/HPO"/>
</dbReference>
<dbReference type="AlphaFoldDB" id="A0A381NG15"/>
<keyword evidence="4 5" id="KW-0472">Membrane</keyword>
<gene>
    <name evidence="7" type="ORF">METZ01_LOCUS6321</name>
</gene>
<dbReference type="PANTHER" id="PTHR31310">
    <property type="match status" value="1"/>
</dbReference>
<evidence type="ECO:0000256" key="1">
    <source>
        <dbReference type="ARBA" id="ARBA00004141"/>
    </source>
</evidence>
<comment type="subcellular location">
    <subcellularLocation>
        <location evidence="1">Membrane</location>
        <topology evidence="1">Multi-pass membrane protein</topology>
    </subcellularLocation>
</comment>
<dbReference type="PANTHER" id="PTHR31310:SF7">
    <property type="entry name" value="PA-PHOSPHATASE RELATED-FAMILY PROTEIN DDB_G0268928"/>
    <property type="match status" value="1"/>
</dbReference>
<dbReference type="EMBL" id="UINC01000333">
    <property type="protein sequence ID" value="SUZ53467.1"/>
    <property type="molecule type" value="Genomic_DNA"/>
</dbReference>
<evidence type="ECO:0000256" key="3">
    <source>
        <dbReference type="ARBA" id="ARBA00022989"/>
    </source>
</evidence>
<dbReference type="InterPro" id="IPR036938">
    <property type="entry name" value="PAP2/HPO_sf"/>
</dbReference>
<keyword evidence="2 5" id="KW-0812">Transmembrane</keyword>
<protein>
    <recommendedName>
        <fullName evidence="6">Phosphatidic acid phosphatase type 2/haloperoxidase domain-containing protein</fullName>
    </recommendedName>
</protein>
<dbReference type="GO" id="GO:0016020">
    <property type="term" value="C:membrane"/>
    <property type="evidence" value="ECO:0007669"/>
    <property type="project" value="UniProtKB-SubCell"/>
</dbReference>
<dbReference type="InterPro" id="IPR026841">
    <property type="entry name" value="Aur1/Ipt1"/>
</dbReference>
<dbReference type="SMART" id="SM00014">
    <property type="entry name" value="acidPPc"/>
    <property type="match status" value="1"/>
</dbReference>
<feature type="transmembrane region" description="Helical" evidence="5">
    <location>
        <begin position="145"/>
        <end position="167"/>
    </location>
</feature>
<dbReference type="Pfam" id="PF14378">
    <property type="entry name" value="PAP2_3"/>
    <property type="match status" value="1"/>
</dbReference>